<dbReference type="RefSeq" id="WP_058354351.1">
    <property type="nucleotide sequence ID" value="NZ_CABMMD010000223.1"/>
</dbReference>
<dbReference type="SFLD" id="SFLDG01063">
    <property type="entry name" value="activating_enzymes__group_1"/>
    <property type="match status" value="1"/>
</dbReference>
<dbReference type="Pfam" id="PF13353">
    <property type="entry name" value="Fer4_12"/>
    <property type="match status" value="1"/>
</dbReference>
<evidence type="ECO:0000256" key="2">
    <source>
        <dbReference type="ARBA" id="ARBA00022485"/>
    </source>
</evidence>
<keyword evidence="7" id="KW-0560">Oxidoreductase</keyword>
<dbReference type="Gene3D" id="3.20.20.70">
    <property type="entry name" value="Aldolase class I"/>
    <property type="match status" value="1"/>
</dbReference>
<dbReference type="SFLD" id="SFLDG01066">
    <property type="entry name" value="organic_radical-activating_enz"/>
    <property type="match status" value="1"/>
</dbReference>
<dbReference type="InterPro" id="IPR013785">
    <property type="entry name" value="Aldolase_TIM"/>
</dbReference>
<name>A0A0V8QA45_9FIRM</name>
<accession>A0A0V8QA45</accession>
<proteinExistence type="inferred from homology"/>
<evidence type="ECO:0000256" key="6">
    <source>
        <dbReference type="ARBA" id="ARBA00023014"/>
    </source>
</evidence>
<evidence type="ECO:0000256" key="5">
    <source>
        <dbReference type="ARBA" id="ARBA00023004"/>
    </source>
</evidence>
<evidence type="ECO:0000256" key="7">
    <source>
        <dbReference type="PIRNR" id="PIRNR000368"/>
    </source>
</evidence>
<dbReference type="GO" id="GO:0043365">
    <property type="term" value="F:[formate-C-acetyltransferase]-activating enzyme activity"/>
    <property type="evidence" value="ECO:0007669"/>
    <property type="project" value="InterPro"/>
</dbReference>
<dbReference type="EC" id="1.97.1.-" evidence="7"/>
<dbReference type="PIRSF" id="PIRSF000368">
    <property type="entry name" value="NrdG"/>
    <property type="match status" value="1"/>
</dbReference>
<sequence>MNYHNITYPDMNNGDGLRVVLWLSGCSHHCYNCQNSQTWDVNSGIPFDESAKEELFRELGKDYISGLTLSGGDPLHEANLDGILDLVNEIRLSFPNKSIWIYSGYQWSEIFTNEEDEPFEHDKEFMLIAKRQMILKQCNVFIDGRYVDAQRDITLKWRGSKNQKVIDIEKSLEKNEVILCTD</sequence>
<organism evidence="8 9">
    <name type="scientific">Acetivibrio ethanolgignens</name>
    <dbReference type="NCBI Taxonomy" id="290052"/>
    <lineage>
        <taxon>Bacteria</taxon>
        <taxon>Bacillati</taxon>
        <taxon>Bacillota</taxon>
        <taxon>Clostridia</taxon>
        <taxon>Eubacteriales</taxon>
        <taxon>Oscillospiraceae</taxon>
        <taxon>Acetivibrio</taxon>
    </lineage>
</organism>
<comment type="similarity">
    <text evidence="7">Belongs to the organic radical-activating enzymes family.</text>
</comment>
<dbReference type="InterPro" id="IPR034457">
    <property type="entry name" value="Organic_radical-activating"/>
</dbReference>
<dbReference type="InterPro" id="IPR007197">
    <property type="entry name" value="rSAM"/>
</dbReference>
<keyword evidence="6" id="KW-0411">Iron-sulfur</keyword>
<dbReference type="NCBIfam" id="TIGR02491">
    <property type="entry name" value="NrdG"/>
    <property type="match status" value="1"/>
</dbReference>
<dbReference type="SFLD" id="SFLDS00029">
    <property type="entry name" value="Radical_SAM"/>
    <property type="match status" value="1"/>
</dbReference>
<dbReference type="GO" id="GO:0051539">
    <property type="term" value="F:4 iron, 4 sulfur cluster binding"/>
    <property type="evidence" value="ECO:0007669"/>
    <property type="project" value="UniProtKB-KW"/>
</dbReference>
<dbReference type="OrthoDB" id="9782387at2"/>
<keyword evidence="3" id="KW-0949">S-adenosyl-L-methionine</keyword>
<dbReference type="PANTHER" id="PTHR30352:SF2">
    <property type="entry name" value="ANAEROBIC RIBONUCLEOSIDE-TRIPHOSPHATE REDUCTASE-ACTIVATING PROTEIN"/>
    <property type="match status" value="1"/>
</dbReference>
<reference evidence="8 9" key="1">
    <citation type="submission" date="2015-11" db="EMBL/GenBank/DDBJ databases">
        <title>Butyribacter intestini gen. nov., sp. nov., a butyric acid-producing bacterium of the family Lachnospiraceae isolated from the human faeces.</title>
        <authorList>
            <person name="Zou Y."/>
            <person name="Xue W."/>
            <person name="Luo G."/>
            <person name="Lv M."/>
        </authorList>
    </citation>
    <scope>NUCLEOTIDE SEQUENCE [LARGE SCALE GENOMIC DNA]</scope>
    <source>
        <strain evidence="8 9">ACET-33324</strain>
    </source>
</reference>
<keyword evidence="2" id="KW-0004">4Fe-4S</keyword>
<dbReference type="AlphaFoldDB" id="A0A0V8QA45"/>
<dbReference type="InterPro" id="IPR058240">
    <property type="entry name" value="rSAM_sf"/>
</dbReference>
<keyword evidence="4" id="KW-0479">Metal-binding</keyword>
<dbReference type="SUPFAM" id="SSF102114">
    <property type="entry name" value="Radical SAM enzymes"/>
    <property type="match status" value="1"/>
</dbReference>
<evidence type="ECO:0000256" key="1">
    <source>
        <dbReference type="ARBA" id="ARBA00001966"/>
    </source>
</evidence>
<dbReference type="Proteomes" id="UP000054874">
    <property type="component" value="Unassembled WGS sequence"/>
</dbReference>
<evidence type="ECO:0000313" key="9">
    <source>
        <dbReference type="Proteomes" id="UP000054874"/>
    </source>
</evidence>
<evidence type="ECO:0000313" key="8">
    <source>
        <dbReference type="EMBL" id="KSV57402.1"/>
    </source>
</evidence>
<dbReference type="CDD" id="cd01335">
    <property type="entry name" value="Radical_SAM"/>
    <property type="match status" value="1"/>
</dbReference>
<dbReference type="InterPro" id="IPR012837">
    <property type="entry name" value="NrdG"/>
</dbReference>
<protein>
    <recommendedName>
        <fullName evidence="7">Anaerobic ribonucleoside-triphosphate reductase-activating protein</fullName>
        <ecNumber evidence="7">1.97.1.-</ecNumber>
    </recommendedName>
</protein>
<dbReference type="PANTHER" id="PTHR30352">
    <property type="entry name" value="PYRUVATE FORMATE-LYASE-ACTIVATING ENZYME"/>
    <property type="match status" value="1"/>
</dbReference>
<evidence type="ECO:0000256" key="4">
    <source>
        <dbReference type="ARBA" id="ARBA00022723"/>
    </source>
</evidence>
<keyword evidence="5" id="KW-0408">Iron</keyword>
<gene>
    <name evidence="8" type="ORF">ASU35_16360</name>
</gene>
<dbReference type="STRING" id="290052.ASU35_16360"/>
<dbReference type="SFLD" id="SFLDF00299">
    <property type="entry name" value="anaerobic_ribonucleoside-triph"/>
    <property type="match status" value="1"/>
</dbReference>
<evidence type="ECO:0000256" key="3">
    <source>
        <dbReference type="ARBA" id="ARBA00022691"/>
    </source>
</evidence>
<dbReference type="GO" id="GO:0046872">
    <property type="term" value="F:metal ion binding"/>
    <property type="evidence" value="ECO:0007669"/>
    <property type="project" value="UniProtKB-KW"/>
</dbReference>
<comment type="caution">
    <text evidence="8">The sequence shown here is derived from an EMBL/GenBank/DDBJ whole genome shotgun (WGS) entry which is preliminary data.</text>
</comment>
<dbReference type="GO" id="GO:0004748">
    <property type="term" value="F:ribonucleoside-diphosphate reductase activity, thioredoxin disulfide as acceptor"/>
    <property type="evidence" value="ECO:0007669"/>
    <property type="project" value="TreeGrafter"/>
</dbReference>
<comment type="cofactor">
    <cofactor evidence="1">
        <name>[4Fe-4S] cluster</name>
        <dbReference type="ChEBI" id="CHEBI:49883"/>
    </cofactor>
</comment>
<dbReference type="EMBL" id="LNAM01000223">
    <property type="protein sequence ID" value="KSV57402.1"/>
    <property type="molecule type" value="Genomic_DNA"/>
</dbReference>
<comment type="function">
    <text evidence="7">Activation of anaerobic ribonucleoside-triphosphate reductase under anaerobic conditions by generation of an organic free radical, using S-adenosylmethionine and reduced flavodoxin as cosubstrates to produce 5'-deoxy-adenosine.</text>
</comment>
<keyword evidence="9" id="KW-1185">Reference proteome</keyword>